<dbReference type="Pfam" id="PF13424">
    <property type="entry name" value="TPR_12"/>
    <property type="match status" value="1"/>
</dbReference>
<dbReference type="SMART" id="SM00028">
    <property type="entry name" value="TPR"/>
    <property type="match status" value="15"/>
</dbReference>
<evidence type="ECO:0000313" key="5">
    <source>
        <dbReference type="EMBL" id="CAF1148744.1"/>
    </source>
</evidence>
<dbReference type="EMBL" id="CAJNOT010001121">
    <property type="protein sequence ID" value="CAF1148744.1"/>
    <property type="molecule type" value="Genomic_DNA"/>
</dbReference>
<dbReference type="PANTHER" id="PTHR45641">
    <property type="entry name" value="TETRATRICOPEPTIDE REPEAT PROTEIN (AFU_ORTHOLOGUE AFUA_6G03870)"/>
    <property type="match status" value="1"/>
</dbReference>
<dbReference type="InterPro" id="IPR019734">
    <property type="entry name" value="TPR_rpt"/>
</dbReference>
<evidence type="ECO:0000256" key="2">
    <source>
        <dbReference type="ARBA" id="ARBA00022803"/>
    </source>
</evidence>
<dbReference type="Gene3D" id="3.90.176.10">
    <property type="entry name" value="Toxin ADP-ribosyltransferase, Chain A, domain 1"/>
    <property type="match status" value="1"/>
</dbReference>
<feature type="repeat" description="TPR" evidence="3">
    <location>
        <begin position="924"/>
        <end position="957"/>
    </location>
</feature>
<comment type="caution">
    <text evidence="5">The sequence shown here is derived from an EMBL/GenBank/DDBJ whole genome shotgun (WGS) entry which is preliminary data.</text>
</comment>
<proteinExistence type="predicted"/>
<dbReference type="AlphaFoldDB" id="A0A814SJ11"/>
<keyword evidence="2 3" id="KW-0802">TPR repeat</keyword>
<dbReference type="InterPro" id="IPR003540">
    <property type="entry name" value="ADP-ribosyltransferase"/>
</dbReference>
<dbReference type="Gene3D" id="1.25.40.10">
    <property type="entry name" value="Tetratricopeptide repeat domain"/>
    <property type="match status" value="7"/>
</dbReference>
<gene>
    <name evidence="5" type="ORF">ZHD862_LOCUS20048</name>
</gene>
<sequence>MKQNQQFTQTNVNKLAMNNGEPVHYRQVPTTFSSSIFASNENQNKEETTLIWCDKNIDIHDDTKKTAELLQQVNDYILICSNLDTCLEYINQIKTEKVFLILSGQSADEMIDKVHDYKQVDSIYIFCINNIKYEHYLKEDHKKYYKLVGIYTEHESLLRAMQENIRYLIKQSQATSLFEQDERSMRNLSSELHNFDAFRAFKYVLLKTDYDREQAKREMLETFNKALRTEDYEALLILRFFIIDLCENLRLKYDDLKQRQEQLGSSTIVSYRGSKLSSPEIYNLKYNIGKSIATNGFLSTSRSKHVANIFAKKGAKRLGVEIVILEIHVDTTKLTTALADIAEYSDYPNEQEVLFDLGASFIIDNVTYDEKDKIWLVKLSSVSEEVLTNDIQTLLKRCTETEMNLLLGELLVRMGYYSKCRKYLENLFDLYGNEHEYMAKIYELIGWSYTDEKEYDQAILNYEKAFDRYSSSNRWEDAWKVTSDIAACYYGKEDKVIARQYSEKAYDILKNKINLPDNHCQFGFIMKGFGALESDNSEIARNYYRKALNIYQNASKTCKCNHHDDKIAQIYENIGLTYRDDGNYVQTIVYFQESEKLRRKYVTFWKERKAYTQCLIVIQGCYIEIKDKIGMNIYEKKVTEFMDNDLIKLFFGTSSEGQKLYLERKGRENVRENLLVHELKLLQSLEKNQPFNYEKIIEQHLNIGEIYMKTKDYIWACEHYDKTYEICETKITSQEKQAQCLFDIGHRLLIDDKDYAFKFVSKALEIRLLVLKSDDVNIGFSHYDMAACYETMNMFDMAIEHLQKAADIFEKDINDEQEYQFNVKELYTDCYYYSGSSYENKHESDKAIEYVLMAANLKERFFPDIPSHYCTLAKCYRFIATKYVQMSNYDEAIIFYNKYLEKMEKHPEDEFPSLGIHNHSSEILQTLFSLGTMYANKKDYDQSISYYEKFIQSAPTDYNNLPLCYVLIGQCHMDQKHYEKAIENFKKVIVHLENTLPNKQSIYTGCLVYMGIGYSELDKSHFDNAIDCTLKAIKIYEQDSRENKTELAFCYLIYGDILFKKGQYIESIEIANQSLTFQVENKLNVALTHLLLSCCYYEKDDYQTALKHTKSSMEIYKEHCPEFNDEHSANIYGIIAKCFLRLNDFNEALSYALESQKILDKLSSTLNVKKADILIILALIYSKQHQYEKSMEHRKRVLNICKQLITDGEKQNGIGGIFEDNGELYMNENKLKKARKYYKKALKYFKQDLVGDHPKIQRIQSIIDQLIQS</sequence>
<dbReference type="PROSITE" id="PS50005">
    <property type="entry name" value="TPR"/>
    <property type="match status" value="5"/>
</dbReference>
<feature type="repeat" description="TPR" evidence="3">
    <location>
        <begin position="439"/>
        <end position="472"/>
    </location>
</feature>
<evidence type="ECO:0000256" key="3">
    <source>
        <dbReference type="PROSITE-ProRule" id="PRU00339"/>
    </source>
</evidence>
<keyword evidence="1" id="KW-0677">Repeat</keyword>
<reference evidence="5" key="1">
    <citation type="submission" date="2021-02" db="EMBL/GenBank/DDBJ databases">
        <authorList>
            <person name="Nowell W R."/>
        </authorList>
    </citation>
    <scope>NUCLEOTIDE SEQUENCE</scope>
</reference>
<dbReference type="PANTHER" id="PTHR45641:SF1">
    <property type="entry name" value="AAA+ ATPASE DOMAIN-CONTAINING PROTEIN"/>
    <property type="match status" value="1"/>
</dbReference>
<protein>
    <recommendedName>
        <fullName evidence="4">ADP ribosyltransferase domain-containing protein</fullName>
    </recommendedName>
</protein>
<dbReference type="Proteomes" id="UP000663864">
    <property type="component" value="Unassembled WGS sequence"/>
</dbReference>
<dbReference type="PROSITE" id="PS51996">
    <property type="entry name" value="TR_MART"/>
    <property type="match status" value="1"/>
</dbReference>
<dbReference type="Pfam" id="PF13181">
    <property type="entry name" value="TPR_8"/>
    <property type="match status" value="4"/>
</dbReference>
<dbReference type="SUPFAM" id="SSF56399">
    <property type="entry name" value="ADP-ribosylation"/>
    <property type="match status" value="1"/>
</dbReference>
<organism evidence="5 6">
    <name type="scientific">Rotaria sordida</name>
    <dbReference type="NCBI Taxonomy" id="392033"/>
    <lineage>
        <taxon>Eukaryota</taxon>
        <taxon>Metazoa</taxon>
        <taxon>Spiralia</taxon>
        <taxon>Gnathifera</taxon>
        <taxon>Rotifera</taxon>
        <taxon>Eurotatoria</taxon>
        <taxon>Bdelloidea</taxon>
        <taxon>Philodinida</taxon>
        <taxon>Philodinidae</taxon>
        <taxon>Rotaria</taxon>
    </lineage>
</organism>
<dbReference type="Pfam" id="PF03496">
    <property type="entry name" value="ADPrib_exo_Tox"/>
    <property type="match status" value="1"/>
</dbReference>
<evidence type="ECO:0000259" key="4">
    <source>
        <dbReference type="Pfam" id="PF03496"/>
    </source>
</evidence>
<dbReference type="InterPro" id="IPR011990">
    <property type="entry name" value="TPR-like_helical_dom_sf"/>
</dbReference>
<accession>A0A814SJ11</accession>
<feature type="repeat" description="TPR" evidence="3">
    <location>
        <begin position="1215"/>
        <end position="1248"/>
    </location>
</feature>
<dbReference type="GO" id="GO:0005576">
    <property type="term" value="C:extracellular region"/>
    <property type="evidence" value="ECO:0007669"/>
    <property type="project" value="InterPro"/>
</dbReference>
<dbReference type="SUPFAM" id="SSF48452">
    <property type="entry name" value="TPR-like"/>
    <property type="match status" value="3"/>
</dbReference>
<feature type="repeat" description="TPR" evidence="3">
    <location>
        <begin position="962"/>
        <end position="995"/>
    </location>
</feature>
<evidence type="ECO:0000256" key="1">
    <source>
        <dbReference type="ARBA" id="ARBA00022737"/>
    </source>
</evidence>
<dbReference type="SUPFAM" id="SSF81901">
    <property type="entry name" value="HCP-like"/>
    <property type="match status" value="1"/>
</dbReference>
<name>A0A814SJ11_9BILA</name>
<feature type="repeat" description="TPR" evidence="3">
    <location>
        <begin position="873"/>
        <end position="906"/>
    </location>
</feature>
<evidence type="ECO:0000313" key="6">
    <source>
        <dbReference type="Proteomes" id="UP000663864"/>
    </source>
</evidence>
<feature type="domain" description="ADP ribosyltransferase" evidence="4">
    <location>
        <begin position="287"/>
        <end position="372"/>
    </location>
</feature>